<dbReference type="Gene3D" id="3.10.180.10">
    <property type="entry name" value="2,3-Dihydroxybiphenyl 1,2-Dioxygenase, domain 1"/>
    <property type="match status" value="1"/>
</dbReference>
<dbReference type="Proteomes" id="UP000222296">
    <property type="component" value="Chromosome Circular"/>
</dbReference>
<protein>
    <submittedName>
        <fullName evidence="2">VOC family protein</fullName>
    </submittedName>
</protein>
<dbReference type="InterPro" id="IPR004360">
    <property type="entry name" value="Glyas_Fos-R_dOase_dom"/>
</dbReference>
<evidence type="ECO:0000313" key="3">
    <source>
        <dbReference type="Proteomes" id="UP000222296"/>
    </source>
</evidence>
<feature type="domain" description="VOC" evidence="1">
    <location>
        <begin position="2"/>
        <end position="143"/>
    </location>
</feature>
<dbReference type="EMBL" id="CP042274">
    <property type="protein sequence ID" value="QDY95403.1"/>
    <property type="molecule type" value="Genomic_DNA"/>
</dbReference>
<sequence>MRLAHINLVARNVEALATFYVNVMKCDVLREPRTLSGEKVSRGNGLSNSEIRTVWLRFPELEQPFLEIHEHRVTHPREQPRVNEPGFGHLAFQMEDISATLSSIIEAGGAQIGQITDFGTPEMPYLIAYARDPEGNVLELEQTSTVIHLKL</sequence>
<dbReference type="InterPro" id="IPR029068">
    <property type="entry name" value="Glyas_Bleomycin-R_OHBP_Dase"/>
</dbReference>
<dbReference type="PROSITE" id="PS51819">
    <property type="entry name" value="VOC"/>
    <property type="match status" value="1"/>
</dbReference>
<dbReference type="Pfam" id="PF00903">
    <property type="entry name" value="Glyoxalase"/>
    <property type="match status" value="1"/>
</dbReference>
<evidence type="ECO:0000259" key="1">
    <source>
        <dbReference type="PROSITE" id="PS51819"/>
    </source>
</evidence>
<dbReference type="SUPFAM" id="SSF54593">
    <property type="entry name" value="Glyoxalase/Bleomycin resistance protein/Dihydroxybiphenyl dioxygenase"/>
    <property type="match status" value="1"/>
</dbReference>
<organism evidence="2 3">
    <name type="scientific">Agrobacterium tumefaciens</name>
    <dbReference type="NCBI Taxonomy" id="358"/>
    <lineage>
        <taxon>Bacteria</taxon>
        <taxon>Pseudomonadati</taxon>
        <taxon>Pseudomonadota</taxon>
        <taxon>Alphaproteobacteria</taxon>
        <taxon>Hyphomicrobiales</taxon>
        <taxon>Rhizobiaceae</taxon>
        <taxon>Rhizobium/Agrobacterium group</taxon>
        <taxon>Agrobacterium</taxon>
        <taxon>Agrobacterium tumefaciens complex</taxon>
    </lineage>
</organism>
<name>A0AAP9E6N6_AGRTU</name>
<evidence type="ECO:0000313" key="2">
    <source>
        <dbReference type="EMBL" id="QDY95403.1"/>
    </source>
</evidence>
<dbReference type="InterPro" id="IPR037523">
    <property type="entry name" value="VOC_core"/>
</dbReference>
<dbReference type="AlphaFoldDB" id="A0AAP9E6N6"/>
<gene>
    <name evidence="2" type="ORF">CG010_007705</name>
</gene>
<accession>A0AAP9E6N6</accession>
<reference evidence="2 3" key="1">
    <citation type="journal article" date="2017" name="Genome Announc.">
        <title>Draft Genome Sequence of Agrobacterium tumefaciens Biovar 1 Strain 186, Isolated from Walnut.</title>
        <authorList>
            <person name="Poret-Peterson A.T."/>
            <person name="Bhatnagar S."/>
            <person name="McClean A.E."/>
            <person name="Kluepfel D.A."/>
        </authorList>
    </citation>
    <scope>NUCLEOTIDE SEQUENCE [LARGE SCALE GENOMIC DNA]</scope>
    <source>
        <strain evidence="2 3">186</strain>
    </source>
</reference>
<proteinExistence type="predicted"/>